<evidence type="ECO:0000313" key="2">
    <source>
        <dbReference type="Proteomes" id="UP001596147"/>
    </source>
</evidence>
<name>A0ABW0LKL5_9BACI</name>
<organism evidence="1 2">
    <name type="scientific">Lederbergia graminis</name>
    <dbReference type="NCBI Taxonomy" id="735518"/>
    <lineage>
        <taxon>Bacteria</taxon>
        <taxon>Bacillati</taxon>
        <taxon>Bacillota</taxon>
        <taxon>Bacilli</taxon>
        <taxon>Bacillales</taxon>
        <taxon>Bacillaceae</taxon>
        <taxon>Lederbergia</taxon>
    </lineage>
</organism>
<gene>
    <name evidence="1" type="ORF">ACFPM4_11305</name>
</gene>
<sequence>MLEYILLTKDVIGDTYALGKDKLGGKLSAYAILNEDGSYKAYSKYFRSEYDDVVGYAESNILEHALALAIIDLGMEWLKFKEEGII</sequence>
<reference evidence="2" key="1">
    <citation type="journal article" date="2019" name="Int. J. Syst. Evol. Microbiol.">
        <title>The Global Catalogue of Microorganisms (GCM) 10K type strain sequencing project: providing services to taxonomists for standard genome sequencing and annotation.</title>
        <authorList>
            <consortium name="The Broad Institute Genomics Platform"/>
            <consortium name="The Broad Institute Genome Sequencing Center for Infectious Disease"/>
            <person name="Wu L."/>
            <person name="Ma J."/>
        </authorList>
    </citation>
    <scope>NUCLEOTIDE SEQUENCE [LARGE SCALE GENOMIC DNA]</scope>
    <source>
        <strain evidence="2">CGMCC 1.12237</strain>
    </source>
</reference>
<dbReference type="Proteomes" id="UP001596147">
    <property type="component" value="Unassembled WGS sequence"/>
</dbReference>
<evidence type="ECO:0000313" key="1">
    <source>
        <dbReference type="EMBL" id="MFC5465336.1"/>
    </source>
</evidence>
<comment type="caution">
    <text evidence="1">The sequence shown here is derived from an EMBL/GenBank/DDBJ whole genome shotgun (WGS) entry which is preliminary data.</text>
</comment>
<dbReference type="RefSeq" id="WP_382351540.1">
    <property type="nucleotide sequence ID" value="NZ_JBHSMC010000014.1"/>
</dbReference>
<accession>A0ABW0LKL5</accession>
<proteinExistence type="predicted"/>
<keyword evidence="2" id="KW-1185">Reference proteome</keyword>
<dbReference type="EMBL" id="JBHSMC010000014">
    <property type="protein sequence ID" value="MFC5465336.1"/>
    <property type="molecule type" value="Genomic_DNA"/>
</dbReference>
<protein>
    <submittedName>
        <fullName evidence="1">Uncharacterized protein</fullName>
    </submittedName>
</protein>